<accession>A0A178MWP5</accession>
<dbReference type="EMBL" id="LWQT01000028">
    <property type="protein sequence ID" value="OAN54678.1"/>
    <property type="molecule type" value="Genomic_DNA"/>
</dbReference>
<dbReference type="Proteomes" id="UP000078428">
    <property type="component" value="Unassembled WGS sequence"/>
</dbReference>
<dbReference type="CDD" id="cd02440">
    <property type="entry name" value="AdoMet_MTases"/>
    <property type="match status" value="1"/>
</dbReference>
<sequence length="427" mass="47879">MSRKKGGAVEGAVKAQYERFPYPPPIDEIPAGHLAGTEYLAGCPSVDFHLYWPDRERRDDLDILVAGCGSSQAVMHGHALPKARITAIDLSATSIANSRRLAQRHGIDNIEFRQMSLLDVADLRRDFDLIVSTGVIHHLPDPVAGLAALRGVLRPHGSMLLMLYGRYGRDSVYMFQDIFRRMGITAETVTDEEVAQLADFVRSVPPSHPFHLRRDLYADFRPEELVDLYLHPQDRAYTVPEIYDLLADAGLVLQRFIHQGPYVPRFSGMSGHPFHARTEDLKEREQFAIAELYRGDFNTHVFAACRDDRPLASRRVDMDSAAFEDAVPSHRRDLELTGRADAPAMVINGHGRHRFEIALSPAQFRLLSLVDGQRSVRDLIQLLAPLADEATARGFVRTALKDFWLCDAVLFRLPPASGLTNREGEPT</sequence>
<dbReference type="Pfam" id="PF13649">
    <property type="entry name" value="Methyltransf_25"/>
    <property type="match status" value="1"/>
</dbReference>
<reference evidence="2 3" key="1">
    <citation type="submission" date="2016-04" db="EMBL/GenBank/DDBJ databases">
        <title>Draft genome sequence of freshwater magnetotactic bacteria Magnetospirillum marisnigri SP-1 and Magnetospirillum moscoviense BB-1.</title>
        <authorList>
            <person name="Koziaeva V."/>
            <person name="Dziuba M.V."/>
            <person name="Ivanov T.M."/>
            <person name="Kuznetsov B."/>
            <person name="Grouzdev D.S."/>
        </authorList>
    </citation>
    <scope>NUCLEOTIDE SEQUENCE [LARGE SCALE GENOMIC DNA]</scope>
    <source>
        <strain evidence="2 3">SP-1</strain>
    </source>
</reference>
<evidence type="ECO:0000313" key="2">
    <source>
        <dbReference type="EMBL" id="OAN54678.1"/>
    </source>
</evidence>
<dbReference type="PANTHER" id="PTHR45128:SF1">
    <property type="entry name" value="S-ADENOSYLMETHIONINE-DEPENDENT METHYLTRANSFERASE RV2258C"/>
    <property type="match status" value="1"/>
</dbReference>
<evidence type="ECO:0000259" key="1">
    <source>
        <dbReference type="Pfam" id="PF13649"/>
    </source>
</evidence>
<dbReference type="RefSeq" id="WP_068489603.1">
    <property type="nucleotide sequence ID" value="NZ_LWQT01000028.1"/>
</dbReference>
<dbReference type="SUPFAM" id="SSF53335">
    <property type="entry name" value="S-adenosyl-L-methionine-dependent methyltransferases"/>
    <property type="match status" value="1"/>
</dbReference>
<feature type="domain" description="Methyltransferase" evidence="1">
    <location>
        <begin position="63"/>
        <end position="157"/>
    </location>
</feature>
<name>A0A178MWP5_9PROT</name>
<dbReference type="Gene3D" id="3.40.50.150">
    <property type="entry name" value="Vaccinia Virus protein VP39"/>
    <property type="match status" value="1"/>
</dbReference>
<dbReference type="InterPro" id="IPR053173">
    <property type="entry name" value="SAM-binding_MTase"/>
</dbReference>
<dbReference type="STRING" id="1285242.A6A04_12195"/>
<dbReference type="InterPro" id="IPR041698">
    <property type="entry name" value="Methyltransf_25"/>
</dbReference>
<dbReference type="InterPro" id="IPR029063">
    <property type="entry name" value="SAM-dependent_MTases_sf"/>
</dbReference>
<dbReference type="AlphaFoldDB" id="A0A178MWP5"/>
<gene>
    <name evidence="2" type="ORF">A6A04_12195</name>
</gene>
<comment type="caution">
    <text evidence="2">The sequence shown here is derived from an EMBL/GenBank/DDBJ whole genome shotgun (WGS) entry which is preliminary data.</text>
</comment>
<keyword evidence="3" id="KW-1185">Reference proteome</keyword>
<proteinExistence type="predicted"/>
<organism evidence="2 3">
    <name type="scientific">Paramagnetospirillum marisnigri</name>
    <dbReference type="NCBI Taxonomy" id="1285242"/>
    <lineage>
        <taxon>Bacteria</taxon>
        <taxon>Pseudomonadati</taxon>
        <taxon>Pseudomonadota</taxon>
        <taxon>Alphaproteobacteria</taxon>
        <taxon>Rhodospirillales</taxon>
        <taxon>Magnetospirillaceae</taxon>
        <taxon>Paramagnetospirillum</taxon>
    </lineage>
</organism>
<dbReference type="OrthoDB" id="649979at2"/>
<evidence type="ECO:0000313" key="3">
    <source>
        <dbReference type="Proteomes" id="UP000078428"/>
    </source>
</evidence>
<protein>
    <recommendedName>
        <fullName evidence="1">Methyltransferase domain-containing protein</fullName>
    </recommendedName>
</protein>
<dbReference type="PANTHER" id="PTHR45128">
    <property type="entry name" value="METHYLTRANSFERASE TYPE 11"/>
    <property type="match status" value="1"/>
</dbReference>